<protein>
    <submittedName>
        <fullName evidence="2">Uncharacterized protein</fullName>
    </submittedName>
</protein>
<evidence type="ECO:0000313" key="2">
    <source>
        <dbReference type="EMBL" id="VVN66202.1"/>
    </source>
</evidence>
<feature type="compositionally biased region" description="Polar residues" evidence="1">
    <location>
        <begin position="105"/>
        <end position="116"/>
    </location>
</feature>
<sequence length="169" mass="18189">MNPCCGCLADFSEHIRLGISQIFRPTTVGVGAGAACDLLAVLEIAENQDQKIAACGSSYKGIAYARKQADCQAAFASNRTSTACSYRRRRSWRRLRSFKAHTVNARKNATSTSSANHPGGNSRRSSYCPLTAAAPVSMRAFSRSSETGNARRSAAVPGLSDRPDQYRHA</sequence>
<evidence type="ECO:0000313" key="3">
    <source>
        <dbReference type="Proteomes" id="UP000379480"/>
    </source>
</evidence>
<gene>
    <name evidence="2" type="ORF">PS723_00110</name>
</gene>
<feature type="region of interest" description="Disordered" evidence="1">
    <location>
        <begin position="103"/>
        <end position="169"/>
    </location>
</feature>
<dbReference type="EMBL" id="CABVHY010000001">
    <property type="protein sequence ID" value="VVN66202.1"/>
    <property type="molecule type" value="Genomic_DNA"/>
</dbReference>
<reference evidence="2 3" key="1">
    <citation type="submission" date="2019-09" db="EMBL/GenBank/DDBJ databases">
        <authorList>
            <person name="Chandra G."/>
            <person name="Truman W A."/>
        </authorList>
    </citation>
    <scope>NUCLEOTIDE SEQUENCE [LARGE SCALE GENOMIC DNA]</scope>
    <source>
        <strain evidence="2">PS723</strain>
    </source>
</reference>
<organism evidence="2 3">
    <name type="scientific">Pseudomonas fluorescens</name>
    <dbReference type="NCBI Taxonomy" id="294"/>
    <lineage>
        <taxon>Bacteria</taxon>
        <taxon>Pseudomonadati</taxon>
        <taxon>Pseudomonadota</taxon>
        <taxon>Gammaproteobacteria</taxon>
        <taxon>Pseudomonadales</taxon>
        <taxon>Pseudomonadaceae</taxon>
        <taxon>Pseudomonas</taxon>
    </lineage>
</organism>
<name>A0A5E6ZIA7_PSEFL</name>
<proteinExistence type="predicted"/>
<accession>A0A5E6ZIA7</accession>
<dbReference type="AlphaFoldDB" id="A0A5E6ZIA7"/>
<dbReference type="Proteomes" id="UP000379480">
    <property type="component" value="Unassembled WGS sequence"/>
</dbReference>
<evidence type="ECO:0000256" key="1">
    <source>
        <dbReference type="SAM" id="MobiDB-lite"/>
    </source>
</evidence>